<reference evidence="3" key="2">
    <citation type="journal article" date="2018" name="Plant J.">
        <title>The Sorghum bicolor reference genome: improved assembly, gene annotations, a transcriptome atlas, and signatures of genome organization.</title>
        <authorList>
            <person name="McCormick R.F."/>
            <person name="Truong S.K."/>
            <person name="Sreedasyam A."/>
            <person name="Jenkins J."/>
            <person name="Shu S."/>
            <person name="Sims D."/>
            <person name="Kennedy M."/>
            <person name="Amirebrahimi M."/>
            <person name="Weers B.D."/>
            <person name="McKinley B."/>
            <person name="Mattison A."/>
            <person name="Morishige D.T."/>
            <person name="Grimwood J."/>
            <person name="Schmutz J."/>
            <person name="Mullet J.E."/>
        </authorList>
    </citation>
    <scope>NUCLEOTIDE SEQUENCE [LARGE SCALE GENOMIC DNA]</scope>
    <source>
        <strain evidence="3">cv. BTx623</strain>
    </source>
</reference>
<keyword evidence="3" id="KW-1185">Reference proteome</keyword>
<sequence>MESFPDRTHVWLWIRDYEAYLYAQVDRQGIACCPNRGSLHLHGAWAVHRLVRDGTDYVLFHSAASGRYLAQIEDSEDENYAYNSAVQCTYDSPEQDNVLFQARTAEDGSGDIFISNRRFGDWCYDNDTPMRWVVEAITQRLLPPELPVPPEPIAPQLVPIHGPLVPKYNRHSQLEPPQVELRRTIHYVRADDQGNFNPLQWRFLHFEGRSVFNLRRDLAAELGEANNVLGITLCARAGSSGRLTPLVINLPRNEKTMDIVVLTTESPALVTLLMKGVQLIK</sequence>
<dbReference type="Gramene" id="OQU75873">
    <property type="protein sequence ID" value="OQU75873"/>
    <property type="gene ID" value="SORBI_3010G048300"/>
</dbReference>
<proteinExistence type="predicted"/>
<dbReference type="InParanoid" id="A0A1W0VRH2"/>
<evidence type="ECO:0000259" key="1">
    <source>
        <dbReference type="Pfam" id="PF22932"/>
    </source>
</evidence>
<dbReference type="InterPro" id="IPR054726">
    <property type="entry name" value="Ubiq_DUF569-assoc"/>
</dbReference>
<feature type="domain" description="DUF569" evidence="1">
    <location>
        <begin position="182"/>
        <end position="262"/>
    </location>
</feature>
<dbReference type="PANTHER" id="PTHR31205:SF29">
    <property type="entry name" value="DUF569 DOMAIN-CONTAINING PROTEIN"/>
    <property type="match status" value="1"/>
</dbReference>
<dbReference type="AlphaFoldDB" id="A0A1W0VRH2"/>
<name>A0A1W0VRH2_SORBI</name>
<dbReference type="Pfam" id="PF22932">
    <property type="entry name" value="Ubiq_DUF_assoc"/>
    <property type="match status" value="1"/>
</dbReference>
<gene>
    <name evidence="2" type="ORF">SORBI_3010G048300</name>
</gene>
<evidence type="ECO:0000313" key="2">
    <source>
        <dbReference type="EMBL" id="OQU75873.1"/>
    </source>
</evidence>
<dbReference type="PANTHER" id="PTHR31205">
    <property type="entry name" value="ACTIN CROSS-LINKING PROTEIN (DUF569)"/>
    <property type="match status" value="1"/>
</dbReference>
<reference evidence="2 3" key="1">
    <citation type="journal article" date="2009" name="Nature">
        <title>The Sorghum bicolor genome and the diversification of grasses.</title>
        <authorList>
            <person name="Paterson A.H."/>
            <person name="Bowers J.E."/>
            <person name="Bruggmann R."/>
            <person name="Dubchak I."/>
            <person name="Grimwood J."/>
            <person name="Gundlach H."/>
            <person name="Haberer G."/>
            <person name="Hellsten U."/>
            <person name="Mitros T."/>
            <person name="Poliakov A."/>
            <person name="Schmutz J."/>
            <person name="Spannagl M."/>
            <person name="Tang H."/>
            <person name="Wang X."/>
            <person name="Wicker T."/>
            <person name="Bharti A.K."/>
            <person name="Chapman J."/>
            <person name="Feltus F.A."/>
            <person name="Gowik U."/>
            <person name="Grigoriev I.V."/>
            <person name="Lyons E."/>
            <person name="Maher C.A."/>
            <person name="Martis M."/>
            <person name="Narechania A."/>
            <person name="Otillar R.P."/>
            <person name="Penning B.W."/>
            <person name="Salamov A.A."/>
            <person name="Wang Y."/>
            <person name="Zhang L."/>
            <person name="Carpita N.C."/>
            <person name="Freeling M."/>
            <person name="Gingle A.R."/>
            <person name="Hash C.T."/>
            <person name="Keller B."/>
            <person name="Klein P."/>
            <person name="Kresovich S."/>
            <person name="McCann M.C."/>
            <person name="Ming R."/>
            <person name="Peterson D.G."/>
            <person name="Mehboob-ur-Rahman"/>
            <person name="Ware D."/>
            <person name="Westhoff P."/>
            <person name="Mayer K.F."/>
            <person name="Messing J."/>
            <person name="Rokhsar D.S."/>
        </authorList>
    </citation>
    <scope>NUCLEOTIDE SEQUENCE [LARGE SCALE GENOMIC DNA]</scope>
    <source>
        <strain evidence="3">cv. BTx623</strain>
    </source>
</reference>
<organism evidence="2 3">
    <name type="scientific">Sorghum bicolor</name>
    <name type="common">Sorghum</name>
    <name type="synonym">Sorghum vulgare</name>
    <dbReference type="NCBI Taxonomy" id="4558"/>
    <lineage>
        <taxon>Eukaryota</taxon>
        <taxon>Viridiplantae</taxon>
        <taxon>Streptophyta</taxon>
        <taxon>Embryophyta</taxon>
        <taxon>Tracheophyta</taxon>
        <taxon>Spermatophyta</taxon>
        <taxon>Magnoliopsida</taxon>
        <taxon>Liliopsida</taxon>
        <taxon>Poales</taxon>
        <taxon>Poaceae</taxon>
        <taxon>PACMAD clade</taxon>
        <taxon>Panicoideae</taxon>
        <taxon>Andropogonodae</taxon>
        <taxon>Andropogoneae</taxon>
        <taxon>Sorghinae</taxon>
        <taxon>Sorghum</taxon>
    </lineage>
</organism>
<accession>A0A1W0VRH2</accession>
<protein>
    <recommendedName>
        <fullName evidence="1">DUF569 domain-containing protein</fullName>
    </recommendedName>
</protein>
<evidence type="ECO:0000313" key="3">
    <source>
        <dbReference type="Proteomes" id="UP000000768"/>
    </source>
</evidence>
<dbReference type="Proteomes" id="UP000000768">
    <property type="component" value="Chromosome 10"/>
</dbReference>
<dbReference type="EMBL" id="CM000769">
    <property type="protein sequence ID" value="OQU75873.1"/>
    <property type="molecule type" value="Genomic_DNA"/>
</dbReference>